<dbReference type="Pfam" id="PF12697">
    <property type="entry name" value="Abhydrolase_6"/>
    <property type="match status" value="1"/>
</dbReference>
<evidence type="ECO:0000256" key="2">
    <source>
        <dbReference type="ARBA" id="ARBA00022801"/>
    </source>
</evidence>
<reference evidence="4 5" key="1">
    <citation type="submission" date="2022-10" db="EMBL/GenBank/DDBJ databases">
        <title>Draft genome sequence of Streptomyces sp. YSPA8.</title>
        <authorList>
            <person name="Moriuchi R."/>
            <person name="Dohra H."/>
            <person name="Yamamura H."/>
            <person name="Kodani S."/>
        </authorList>
    </citation>
    <scope>NUCLEOTIDE SEQUENCE [LARGE SCALE GENOMIC DNA]</scope>
    <source>
        <strain evidence="4 5">YSPA8</strain>
    </source>
</reference>
<feature type="domain" description="AB hydrolase-1" evidence="3">
    <location>
        <begin position="16"/>
        <end position="226"/>
    </location>
</feature>
<dbReference type="InterPro" id="IPR029058">
    <property type="entry name" value="AB_hydrolase_fold"/>
</dbReference>
<evidence type="ECO:0000313" key="4">
    <source>
        <dbReference type="EMBL" id="GLF92811.1"/>
    </source>
</evidence>
<accession>A0ABQ5NRZ4</accession>
<dbReference type="Gene3D" id="3.40.50.1820">
    <property type="entry name" value="alpha/beta hydrolase"/>
    <property type="match status" value="1"/>
</dbReference>
<dbReference type="InterPro" id="IPR000073">
    <property type="entry name" value="AB_hydrolase_1"/>
</dbReference>
<evidence type="ECO:0000256" key="1">
    <source>
        <dbReference type="ARBA" id="ARBA00010088"/>
    </source>
</evidence>
<gene>
    <name evidence="4" type="ORF">SYYSPA8_00960</name>
</gene>
<dbReference type="Proteomes" id="UP001291653">
    <property type="component" value="Unassembled WGS sequence"/>
</dbReference>
<dbReference type="GO" id="GO:0016787">
    <property type="term" value="F:hydrolase activity"/>
    <property type="evidence" value="ECO:0007669"/>
    <property type="project" value="UniProtKB-KW"/>
</dbReference>
<protein>
    <submittedName>
        <fullName evidence="4">Alpha/beta fold hydrolase</fullName>
    </submittedName>
</protein>
<evidence type="ECO:0000259" key="3">
    <source>
        <dbReference type="Pfam" id="PF12697"/>
    </source>
</evidence>
<dbReference type="SUPFAM" id="SSF53474">
    <property type="entry name" value="alpha/beta-Hydrolases"/>
    <property type="match status" value="1"/>
</dbReference>
<keyword evidence="5" id="KW-1185">Reference proteome</keyword>
<comment type="caution">
    <text evidence="4">The sequence shown here is derived from an EMBL/GenBank/DDBJ whole genome shotgun (WGS) entry which is preliminary data.</text>
</comment>
<comment type="similarity">
    <text evidence="1">Belongs to the peptidase S33 family.</text>
</comment>
<dbReference type="PANTHER" id="PTHR43248">
    <property type="entry name" value="2-SUCCINYL-6-HYDROXY-2,4-CYCLOHEXADIENE-1-CARBOXYLATE SYNTHASE"/>
    <property type="match status" value="1"/>
</dbReference>
<evidence type="ECO:0000313" key="5">
    <source>
        <dbReference type="Proteomes" id="UP001291653"/>
    </source>
</evidence>
<sequence>MRLRTTGWGEGDRLALLIHGIMADHRTWRRVAPALARRGYRVLAVDLRGHGASGRADSYTVDDHAADLVETLPAGADLAIGHSLGALALSLAVAELAPARAVYSDPAWRLPSGPEGFRPELLTVAKGLTREEIRAMNPRWEEADVDIETQTLAVWDEATAHGLGGVVGRDRMPARPVVPSLVTLADPSALVPPERAELLRRRGFAVRTVADTGHTIHRDDHDGFLAALEGWA</sequence>
<dbReference type="InterPro" id="IPR051601">
    <property type="entry name" value="Serine_prot/Carboxylest_S33"/>
</dbReference>
<proteinExistence type="inferred from homology"/>
<organism evidence="4 5">
    <name type="scientific">Streptomyces yaizuensis</name>
    <dbReference type="NCBI Taxonomy" id="2989713"/>
    <lineage>
        <taxon>Bacteria</taxon>
        <taxon>Bacillati</taxon>
        <taxon>Actinomycetota</taxon>
        <taxon>Actinomycetes</taxon>
        <taxon>Kitasatosporales</taxon>
        <taxon>Streptomycetaceae</taxon>
        <taxon>Streptomyces</taxon>
    </lineage>
</organism>
<dbReference type="EMBL" id="BSBI01000001">
    <property type="protein sequence ID" value="GLF92811.1"/>
    <property type="molecule type" value="Genomic_DNA"/>
</dbReference>
<dbReference type="RefSeq" id="WP_323444933.1">
    <property type="nucleotide sequence ID" value="NZ_BSBI01000001.1"/>
</dbReference>
<name>A0ABQ5NRZ4_9ACTN</name>
<dbReference type="PANTHER" id="PTHR43248:SF2">
    <property type="entry name" value="PROLYL AMINOPEPTIDASE"/>
    <property type="match status" value="1"/>
</dbReference>
<keyword evidence="2 4" id="KW-0378">Hydrolase</keyword>